<organism evidence="9 10">
    <name type="scientific">Plebeiibacterium sediminum</name>
    <dbReference type="NCBI Taxonomy" id="2992112"/>
    <lineage>
        <taxon>Bacteria</taxon>
        <taxon>Pseudomonadati</taxon>
        <taxon>Bacteroidota</taxon>
        <taxon>Bacteroidia</taxon>
        <taxon>Marinilabiliales</taxon>
        <taxon>Marinilabiliaceae</taxon>
        <taxon>Plebeiibacterium</taxon>
    </lineage>
</organism>
<dbReference type="Pfam" id="PF08281">
    <property type="entry name" value="Sigma70_r4_2"/>
    <property type="match status" value="1"/>
</dbReference>
<evidence type="ECO:0000256" key="2">
    <source>
        <dbReference type="ARBA" id="ARBA00023015"/>
    </source>
</evidence>
<evidence type="ECO:0000259" key="7">
    <source>
        <dbReference type="Pfam" id="PF04542"/>
    </source>
</evidence>
<dbReference type="PANTHER" id="PTHR43133">
    <property type="entry name" value="RNA POLYMERASE ECF-TYPE SIGMA FACTO"/>
    <property type="match status" value="1"/>
</dbReference>
<keyword evidence="5 6" id="KW-0804">Transcription</keyword>
<gene>
    <name evidence="9" type="ORF">OM075_16515</name>
</gene>
<evidence type="ECO:0000313" key="9">
    <source>
        <dbReference type="EMBL" id="MCW3788082.1"/>
    </source>
</evidence>
<evidence type="ECO:0000256" key="5">
    <source>
        <dbReference type="ARBA" id="ARBA00023163"/>
    </source>
</evidence>
<comment type="similarity">
    <text evidence="1 6">Belongs to the sigma-70 factor family. ECF subfamily.</text>
</comment>
<dbReference type="GO" id="GO:0016987">
    <property type="term" value="F:sigma factor activity"/>
    <property type="evidence" value="ECO:0007669"/>
    <property type="project" value="UniProtKB-KW"/>
</dbReference>
<keyword evidence="2 6" id="KW-0805">Transcription regulation</keyword>
<dbReference type="Gene3D" id="1.10.1740.10">
    <property type="match status" value="1"/>
</dbReference>
<dbReference type="Proteomes" id="UP001209229">
    <property type="component" value="Unassembled WGS sequence"/>
</dbReference>
<dbReference type="SUPFAM" id="SSF88946">
    <property type="entry name" value="Sigma2 domain of RNA polymerase sigma factors"/>
    <property type="match status" value="1"/>
</dbReference>
<dbReference type="GO" id="GO:0003677">
    <property type="term" value="F:DNA binding"/>
    <property type="evidence" value="ECO:0007669"/>
    <property type="project" value="UniProtKB-KW"/>
</dbReference>
<dbReference type="AlphaFoldDB" id="A0AAE3M708"/>
<evidence type="ECO:0000256" key="1">
    <source>
        <dbReference type="ARBA" id="ARBA00010641"/>
    </source>
</evidence>
<dbReference type="RefSeq" id="WP_301191642.1">
    <property type="nucleotide sequence ID" value="NZ_JAPDPJ010000044.1"/>
</dbReference>
<evidence type="ECO:0000313" key="10">
    <source>
        <dbReference type="Proteomes" id="UP001209229"/>
    </source>
</evidence>
<dbReference type="Gene3D" id="1.10.10.10">
    <property type="entry name" value="Winged helix-like DNA-binding domain superfamily/Winged helix DNA-binding domain"/>
    <property type="match status" value="1"/>
</dbReference>
<feature type="domain" description="RNA polymerase sigma factor 70 region 4 type 2" evidence="8">
    <location>
        <begin position="120"/>
        <end position="170"/>
    </location>
</feature>
<feature type="domain" description="RNA polymerase sigma-70 region 2" evidence="7">
    <location>
        <begin position="21"/>
        <end position="89"/>
    </location>
</feature>
<proteinExistence type="inferred from homology"/>
<dbReference type="PANTHER" id="PTHR43133:SF51">
    <property type="entry name" value="RNA POLYMERASE SIGMA FACTOR"/>
    <property type="match status" value="1"/>
</dbReference>
<dbReference type="EMBL" id="JAPDPJ010000044">
    <property type="protein sequence ID" value="MCW3788082.1"/>
    <property type="molecule type" value="Genomic_DNA"/>
</dbReference>
<dbReference type="InterPro" id="IPR000838">
    <property type="entry name" value="RNA_pol_sigma70_ECF_CS"/>
</dbReference>
<dbReference type="InterPro" id="IPR013249">
    <property type="entry name" value="RNA_pol_sigma70_r4_t2"/>
</dbReference>
<keyword evidence="3 6" id="KW-0731">Sigma factor</keyword>
<dbReference type="GO" id="GO:0006352">
    <property type="term" value="P:DNA-templated transcription initiation"/>
    <property type="evidence" value="ECO:0007669"/>
    <property type="project" value="InterPro"/>
</dbReference>
<dbReference type="NCBIfam" id="TIGR02937">
    <property type="entry name" value="sigma70-ECF"/>
    <property type="match status" value="1"/>
</dbReference>
<protein>
    <recommendedName>
        <fullName evidence="6">RNA polymerase sigma factor</fullName>
    </recommendedName>
</protein>
<dbReference type="Pfam" id="PF04542">
    <property type="entry name" value="Sigma70_r2"/>
    <property type="match status" value="1"/>
</dbReference>
<dbReference type="InterPro" id="IPR013325">
    <property type="entry name" value="RNA_pol_sigma_r2"/>
</dbReference>
<evidence type="ECO:0000259" key="8">
    <source>
        <dbReference type="Pfam" id="PF08281"/>
    </source>
</evidence>
<dbReference type="InterPro" id="IPR014284">
    <property type="entry name" value="RNA_pol_sigma-70_dom"/>
</dbReference>
<name>A0AAE3M708_9BACT</name>
<sequence>MNDIELVNQIKKGNANAYKYLVNKYQRLVFNIAFKLSFDNQSDVEDIAQEVFIKVYKNIKQYRKESKLSTWIASITWKTAIDFNRKRTRHKINYTDELEVFENLTFTINKNTNESELKTIVRETINKLPPNYRTVLTLFYLEEFSYPEIEEITSMPLGTIKSYLNRARKTFKEIIENDLGYEVTNLLYNETNM</sequence>
<keyword evidence="10" id="KW-1185">Reference proteome</keyword>
<dbReference type="InterPro" id="IPR036388">
    <property type="entry name" value="WH-like_DNA-bd_sf"/>
</dbReference>
<evidence type="ECO:0000256" key="6">
    <source>
        <dbReference type="RuleBase" id="RU000716"/>
    </source>
</evidence>
<keyword evidence="4 6" id="KW-0238">DNA-binding</keyword>
<dbReference type="PROSITE" id="PS01063">
    <property type="entry name" value="SIGMA70_ECF"/>
    <property type="match status" value="1"/>
</dbReference>
<evidence type="ECO:0000256" key="3">
    <source>
        <dbReference type="ARBA" id="ARBA00023082"/>
    </source>
</evidence>
<evidence type="ECO:0000256" key="4">
    <source>
        <dbReference type="ARBA" id="ARBA00023125"/>
    </source>
</evidence>
<comment type="caution">
    <text evidence="9">The sequence shown here is derived from an EMBL/GenBank/DDBJ whole genome shotgun (WGS) entry which is preliminary data.</text>
</comment>
<accession>A0AAE3M708</accession>
<dbReference type="InterPro" id="IPR013324">
    <property type="entry name" value="RNA_pol_sigma_r3/r4-like"/>
</dbReference>
<dbReference type="SUPFAM" id="SSF88659">
    <property type="entry name" value="Sigma3 and sigma4 domains of RNA polymerase sigma factors"/>
    <property type="match status" value="1"/>
</dbReference>
<dbReference type="InterPro" id="IPR007627">
    <property type="entry name" value="RNA_pol_sigma70_r2"/>
</dbReference>
<dbReference type="InterPro" id="IPR039425">
    <property type="entry name" value="RNA_pol_sigma-70-like"/>
</dbReference>
<dbReference type="CDD" id="cd06171">
    <property type="entry name" value="Sigma70_r4"/>
    <property type="match status" value="1"/>
</dbReference>
<reference evidence="9" key="1">
    <citation type="submission" date="2022-10" db="EMBL/GenBank/DDBJ databases">
        <authorList>
            <person name="Yu W.X."/>
        </authorList>
    </citation>
    <scope>NUCLEOTIDE SEQUENCE</scope>
    <source>
        <strain evidence="9">AAT</strain>
    </source>
</reference>